<evidence type="ECO:0000256" key="8">
    <source>
        <dbReference type="ARBA" id="ARBA00023136"/>
    </source>
</evidence>
<comment type="subcellular location">
    <subcellularLocation>
        <location evidence="1 14">Cell membrane</location>
        <topology evidence="1 14">Multi-pass membrane protein</topology>
    </subcellularLocation>
</comment>
<dbReference type="PROSITE" id="PS50262">
    <property type="entry name" value="G_PROTEIN_RECEP_F1_2"/>
    <property type="match status" value="1"/>
</dbReference>
<evidence type="ECO:0000256" key="12">
    <source>
        <dbReference type="ARBA" id="ARBA00023224"/>
    </source>
</evidence>
<dbReference type="RefSeq" id="XP_006037303.1">
    <property type="nucleotide sequence ID" value="XM_006037241.1"/>
</dbReference>
<feature type="domain" description="G-protein coupled receptors family 1 profile" evidence="15">
    <location>
        <begin position="43"/>
        <end position="292"/>
    </location>
</feature>
<keyword evidence="7 13" id="KW-0297">G-protein coupled receptor</keyword>
<keyword evidence="5 14" id="KW-0552">Olfaction</keyword>
<evidence type="ECO:0000256" key="11">
    <source>
        <dbReference type="ARBA" id="ARBA00023180"/>
    </source>
</evidence>
<feature type="transmembrane region" description="Helical" evidence="14">
    <location>
        <begin position="61"/>
        <end position="80"/>
    </location>
</feature>
<evidence type="ECO:0000256" key="6">
    <source>
        <dbReference type="ARBA" id="ARBA00022989"/>
    </source>
</evidence>
<dbReference type="InterPro" id="IPR050939">
    <property type="entry name" value="Olfactory_GPCR1"/>
</dbReference>
<evidence type="ECO:0000256" key="7">
    <source>
        <dbReference type="ARBA" id="ARBA00023040"/>
    </source>
</evidence>
<organism evidence="16 17">
    <name type="scientific">Alligator sinensis</name>
    <name type="common">Chinese alligator</name>
    <dbReference type="NCBI Taxonomy" id="38654"/>
    <lineage>
        <taxon>Eukaryota</taxon>
        <taxon>Metazoa</taxon>
        <taxon>Chordata</taxon>
        <taxon>Craniata</taxon>
        <taxon>Vertebrata</taxon>
        <taxon>Euteleostomi</taxon>
        <taxon>Archelosauria</taxon>
        <taxon>Archosauria</taxon>
        <taxon>Crocodylia</taxon>
        <taxon>Alligatoridae</taxon>
        <taxon>Alligatorinae</taxon>
        <taxon>Alligator</taxon>
    </lineage>
</organism>
<dbReference type="InterPro" id="IPR000276">
    <property type="entry name" value="GPCR_Rhodpsn"/>
</dbReference>
<name>A0A1U7SK94_ALLSI</name>
<dbReference type="GO" id="GO:0005886">
    <property type="term" value="C:plasma membrane"/>
    <property type="evidence" value="ECO:0007669"/>
    <property type="project" value="UniProtKB-SubCell"/>
</dbReference>
<accession>A0A1U7SK94</accession>
<keyword evidence="6 14" id="KW-1133">Transmembrane helix</keyword>
<evidence type="ECO:0000259" key="15">
    <source>
        <dbReference type="PROSITE" id="PS50262"/>
    </source>
</evidence>
<keyword evidence="9" id="KW-1015">Disulfide bond</keyword>
<dbReference type="GeneID" id="102387813"/>
<evidence type="ECO:0000256" key="10">
    <source>
        <dbReference type="ARBA" id="ARBA00023170"/>
    </source>
</evidence>
<evidence type="ECO:0000256" key="3">
    <source>
        <dbReference type="ARBA" id="ARBA00022606"/>
    </source>
</evidence>
<protein>
    <recommendedName>
        <fullName evidence="14">Olfactory receptor</fullName>
    </recommendedName>
</protein>
<comment type="similarity">
    <text evidence="13">Belongs to the G-protein coupled receptor 1 family.</text>
</comment>
<evidence type="ECO:0000256" key="4">
    <source>
        <dbReference type="ARBA" id="ARBA00022692"/>
    </source>
</evidence>
<feature type="transmembrane region" description="Helical" evidence="14">
    <location>
        <begin position="100"/>
        <end position="122"/>
    </location>
</feature>
<feature type="transmembrane region" description="Helical" evidence="14">
    <location>
        <begin position="142"/>
        <end position="165"/>
    </location>
</feature>
<keyword evidence="3 14" id="KW-0716">Sensory transduction</keyword>
<evidence type="ECO:0000256" key="14">
    <source>
        <dbReference type="RuleBase" id="RU363047"/>
    </source>
</evidence>
<keyword evidence="2 14" id="KW-1003">Cell membrane</keyword>
<evidence type="ECO:0000256" key="5">
    <source>
        <dbReference type="ARBA" id="ARBA00022725"/>
    </source>
</evidence>
<evidence type="ECO:0000256" key="2">
    <source>
        <dbReference type="ARBA" id="ARBA00022475"/>
    </source>
</evidence>
<feature type="transmembrane region" description="Helical" evidence="14">
    <location>
        <begin position="274"/>
        <end position="294"/>
    </location>
</feature>
<dbReference type="SUPFAM" id="SSF81321">
    <property type="entry name" value="Family A G protein-coupled receptor-like"/>
    <property type="match status" value="1"/>
</dbReference>
<dbReference type="InParanoid" id="A0A1U7SK94"/>
<reference evidence="17" key="1">
    <citation type="submission" date="2025-08" db="UniProtKB">
        <authorList>
            <consortium name="RefSeq"/>
        </authorList>
    </citation>
    <scope>IDENTIFICATION</scope>
</reference>
<dbReference type="Pfam" id="PF13853">
    <property type="entry name" value="7tm_4"/>
    <property type="match status" value="1"/>
</dbReference>
<keyword evidence="11" id="KW-0325">Glycoprotein</keyword>
<dbReference type="KEGG" id="asn:102387813"/>
<dbReference type="InterPro" id="IPR000725">
    <property type="entry name" value="Olfact_rcpt"/>
</dbReference>
<keyword evidence="4 13" id="KW-0812">Transmembrane</keyword>
<dbReference type="PANTHER" id="PTHR24242:SF359">
    <property type="entry name" value="ODORANT RECEPTOR-RELATED"/>
    <property type="match status" value="1"/>
</dbReference>
<evidence type="ECO:0000256" key="1">
    <source>
        <dbReference type="ARBA" id="ARBA00004651"/>
    </source>
</evidence>
<dbReference type="Gene3D" id="1.20.1070.10">
    <property type="entry name" value="Rhodopsin 7-helix transmembrane proteins"/>
    <property type="match status" value="1"/>
</dbReference>
<keyword evidence="10 13" id="KW-0675">Receptor</keyword>
<dbReference type="PRINTS" id="PR00245">
    <property type="entry name" value="OLFACTORYR"/>
</dbReference>
<evidence type="ECO:0000256" key="13">
    <source>
        <dbReference type="RuleBase" id="RU000688"/>
    </source>
</evidence>
<evidence type="ECO:0000313" key="17">
    <source>
        <dbReference type="RefSeq" id="XP_006037303.1"/>
    </source>
</evidence>
<dbReference type="GO" id="GO:0004984">
    <property type="term" value="F:olfactory receptor activity"/>
    <property type="evidence" value="ECO:0007669"/>
    <property type="project" value="InterPro"/>
</dbReference>
<dbReference type="PANTHER" id="PTHR24242">
    <property type="entry name" value="G-PROTEIN COUPLED RECEPTOR"/>
    <property type="match status" value="1"/>
</dbReference>
<feature type="transmembrane region" description="Helical" evidence="14">
    <location>
        <begin position="202"/>
        <end position="227"/>
    </location>
</feature>
<proteinExistence type="inferred from homology"/>
<keyword evidence="16" id="KW-1185">Reference proteome</keyword>
<dbReference type="OrthoDB" id="9444602at2759"/>
<evidence type="ECO:0000313" key="16">
    <source>
        <dbReference type="Proteomes" id="UP000189705"/>
    </source>
</evidence>
<dbReference type="AlphaFoldDB" id="A0A1U7SK94"/>
<dbReference type="eggNOG" id="ENOG502SJHJ">
    <property type="taxonomic scope" value="Eukaryota"/>
</dbReference>
<evidence type="ECO:0000256" key="9">
    <source>
        <dbReference type="ARBA" id="ARBA00023157"/>
    </source>
</evidence>
<dbReference type="PROSITE" id="PS00237">
    <property type="entry name" value="G_PROTEIN_RECEP_F1_1"/>
    <property type="match status" value="1"/>
</dbReference>
<dbReference type="FunFam" id="1.20.1070.10:FF:000001">
    <property type="entry name" value="Olfactory receptor"/>
    <property type="match status" value="1"/>
</dbReference>
<dbReference type="InterPro" id="IPR017452">
    <property type="entry name" value="GPCR_Rhodpsn_7TM"/>
</dbReference>
<feature type="transmembrane region" description="Helical" evidence="14">
    <location>
        <begin position="27"/>
        <end position="49"/>
    </location>
</feature>
<sequence length="320" mass="35801">MGKRNHSSHSHTEFIIMGFPGPLEHQVLLFVLFLFIYLVILMENVLLIMTIRLNYHLHTPMYFFLGSLSLLEILYVSVTIPKLLSNFLLGDKAISLWGCMLQLFFFLSLGSSECFLLAAMAYDRYLAICHPLQYSGLMNPRVCVVLILASWLSGFLASFPSVVMISKLNFCGSNTIGHFFCDISPILKLSCTDTSTVEILDFMAALSVLMPSLLVTGSSYICLFTTVAKIPSTAGKQKAFSTCVSHLVAVSMFYATTIFMYVRPRAIGTFDLNKLVSVVYTVVSPLLNPIIYSLRNREVRETLRRALNNKATSSIFCIKV</sequence>
<dbReference type="PRINTS" id="PR00237">
    <property type="entry name" value="GPCRRHODOPSN"/>
</dbReference>
<gene>
    <name evidence="17" type="primary">LOC102387813</name>
</gene>
<keyword evidence="8 14" id="KW-0472">Membrane</keyword>
<keyword evidence="12 13" id="KW-0807">Transducer</keyword>
<dbReference type="Proteomes" id="UP000189705">
    <property type="component" value="Unplaced"/>
</dbReference>
<dbReference type="GO" id="GO:0004930">
    <property type="term" value="F:G protein-coupled receptor activity"/>
    <property type="evidence" value="ECO:0007669"/>
    <property type="project" value="UniProtKB-KW"/>
</dbReference>
<feature type="transmembrane region" description="Helical" evidence="14">
    <location>
        <begin position="239"/>
        <end position="262"/>
    </location>
</feature>